<protein>
    <submittedName>
        <fullName evidence="1">Uncharacterized protein</fullName>
    </submittedName>
</protein>
<name>A0A6A5V3N3_9PLEO</name>
<evidence type="ECO:0000313" key="1">
    <source>
        <dbReference type="EMBL" id="KAF1971488.1"/>
    </source>
</evidence>
<reference evidence="1" key="1">
    <citation type="journal article" date="2020" name="Stud. Mycol.">
        <title>101 Dothideomycetes genomes: a test case for predicting lifestyles and emergence of pathogens.</title>
        <authorList>
            <person name="Haridas S."/>
            <person name="Albert R."/>
            <person name="Binder M."/>
            <person name="Bloem J."/>
            <person name="Labutti K."/>
            <person name="Salamov A."/>
            <person name="Andreopoulos B."/>
            <person name="Baker S."/>
            <person name="Barry K."/>
            <person name="Bills G."/>
            <person name="Bluhm B."/>
            <person name="Cannon C."/>
            <person name="Castanera R."/>
            <person name="Culley D."/>
            <person name="Daum C."/>
            <person name="Ezra D."/>
            <person name="Gonzalez J."/>
            <person name="Henrissat B."/>
            <person name="Kuo A."/>
            <person name="Liang C."/>
            <person name="Lipzen A."/>
            <person name="Lutzoni F."/>
            <person name="Magnuson J."/>
            <person name="Mondo S."/>
            <person name="Nolan M."/>
            <person name="Ohm R."/>
            <person name="Pangilinan J."/>
            <person name="Park H.-J."/>
            <person name="Ramirez L."/>
            <person name="Alfaro M."/>
            <person name="Sun H."/>
            <person name="Tritt A."/>
            <person name="Yoshinaga Y."/>
            <person name="Zwiers L.-H."/>
            <person name="Turgeon B."/>
            <person name="Goodwin S."/>
            <person name="Spatafora J."/>
            <person name="Crous P."/>
            <person name="Grigoriev I."/>
        </authorList>
    </citation>
    <scope>NUCLEOTIDE SEQUENCE</scope>
    <source>
        <strain evidence="1">CBS 107.79</strain>
    </source>
</reference>
<organism evidence="1 2">
    <name type="scientific">Bimuria novae-zelandiae CBS 107.79</name>
    <dbReference type="NCBI Taxonomy" id="1447943"/>
    <lineage>
        <taxon>Eukaryota</taxon>
        <taxon>Fungi</taxon>
        <taxon>Dikarya</taxon>
        <taxon>Ascomycota</taxon>
        <taxon>Pezizomycotina</taxon>
        <taxon>Dothideomycetes</taxon>
        <taxon>Pleosporomycetidae</taxon>
        <taxon>Pleosporales</taxon>
        <taxon>Massarineae</taxon>
        <taxon>Didymosphaeriaceae</taxon>
        <taxon>Bimuria</taxon>
    </lineage>
</organism>
<keyword evidence="2" id="KW-1185">Reference proteome</keyword>
<accession>A0A6A5V3N3</accession>
<dbReference type="EMBL" id="ML976693">
    <property type="protein sequence ID" value="KAF1971488.1"/>
    <property type="molecule type" value="Genomic_DNA"/>
</dbReference>
<dbReference type="AlphaFoldDB" id="A0A6A5V3N3"/>
<dbReference type="Proteomes" id="UP000800036">
    <property type="component" value="Unassembled WGS sequence"/>
</dbReference>
<proteinExistence type="predicted"/>
<gene>
    <name evidence="1" type="ORF">BU23DRAFT_183404</name>
</gene>
<evidence type="ECO:0000313" key="2">
    <source>
        <dbReference type="Proteomes" id="UP000800036"/>
    </source>
</evidence>
<sequence>MGGVTPRGAIEYTCRAFWSSKPSPGDPSTGLLSVNWHLPLNSRDILSSYWYWSHSSACVRISSLASTRLRHYLGTDSCEDHARQPSHGQDMCFRPSLSQLDGCIKATKDSDWRKRISFSFIAYINRSQQSLLSCSGLQRTKDRRGHKRFCCTMCPCRLFSPLACIQFGSSSLSSTNRTITRQAWLTTGLIEH</sequence>